<dbReference type="AlphaFoldDB" id="A0A8D8AII5"/>
<feature type="compositionally biased region" description="Polar residues" evidence="1">
    <location>
        <begin position="34"/>
        <end position="45"/>
    </location>
</feature>
<evidence type="ECO:0000313" key="2">
    <source>
        <dbReference type="EMBL" id="CAG6454881.1"/>
    </source>
</evidence>
<proteinExistence type="predicted"/>
<protein>
    <submittedName>
        <fullName evidence="2">(northern house mosquito) hypothetical protein</fullName>
    </submittedName>
</protein>
<reference evidence="2" key="1">
    <citation type="submission" date="2021-05" db="EMBL/GenBank/DDBJ databases">
        <authorList>
            <person name="Alioto T."/>
            <person name="Alioto T."/>
            <person name="Gomez Garrido J."/>
        </authorList>
    </citation>
    <scope>NUCLEOTIDE SEQUENCE</scope>
</reference>
<evidence type="ECO:0000256" key="1">
    <source>
        <dbReference type="SAM" id="MobiDB-lite"/>
    </source>
</evidence>
<dbReference type="EMBL" id="HBUE01027516">
    <property type="protein sequence ID" value="CAG6454881.1"/>
    <property type="molecule type" value="Transcribed_RNA"/>
</dbReference>
<name>A0A8D8AII5_CULPI</name>
<organism evidence="2">
    <name type="scientific">Culex pipiens</name>
    <name type="common">House mosquito</name>
    <dbReference type="NCBI Taxonomy" id="7175"/>
    <lineage>
        <taxon>Eukaryota</taxon>
        <taxon>Metazoa</taxon>
        <taxon>Ecdysozoa</taxon>
        <taxon>Arthropoda</taxon>
        <taxon>Hexapoda</taxon>
        <taxon>Insecta</taxon>
        <taxon>Pterygota</taxon>
        <taxon>Neoptera</taxon>
        <taxon>Endopterygota</taxon>
        <taxon>Diptera</taxon>
        <taxon>Nematocera</taxon>
        <taxon>Culicoidea</taxon>
        <taxon>Culicidae</taxon>
        <taxon>Culicinae</taxon>
        <taxon>Culicini</taxon>
        <taxon>Culex</taxon>
        <taxon>Culex</taxon>
    </lineage>
</organism>
<sequence>MCHRRTTRPTVRREGSRRSSCSTIRCGGTPPTGPTASSRSWNTAQHQHRRHHPSKNDRFAHSVWRLAPRVATSHWSATFSIDSPRYAAALGRWRRFDGSCSTWRDRRWSA</sequence>
<feature type="region of interest" description="Disordered" evidence="1">
    <location>
        <begin position="1"/>
        <end position="56"/>
    </location>
</feature>
<accession>A0A8D8AII5</accession>